<protein>
    <submittedName>
        <fullName evidence="2">Uncharacterized protein</fullName>
    </submittedName>
</protein>
<dbReference type="KEGG" id="lmat:92512676"/>
<proteinExistence type="predicted"/>
<dbReference type="PANTHER" id="PTHR13223:SF2">
    <property type="entry name" value="ACIDIC FIBROBLAST GROWTH FACTOR INTRACELLULAR-BINDING PROTEIN"/>
    <property type="match status" value="1"/>
</dbReference>
<dbReference type="RefSeq" id="XP_067175539.1">
    <property type="nucleotide sequence ID" value="XM_067320164.1"/>
</dbReference>
<dbReference type="PANTHER" id="PTHR13223">
    <property type="entry name" value="ACIDIC FIBROBLAST GROWTH FACTOR INTRACELLULAR BINDING PROTEIN"/>
    <property type="match status" value="1"/>
</dbReference>
<feature type="region of interest" description="Disordered" evidence="1">
    <location>
        <begin position="47"/>
        <end position="77"/>
    </location>
</feature>
<feature type="region of interest" description="Disordered" evidence="1">
    <location>
        <begin position="879"/>
        <end position="947"/>
    </location>
</feature>
<sequence length="1185" mass="124454">MPVAVSMHVCSAWPMSIDLAAFRFFLAGYSAEEAVEQLMLLQSTRPAASLRRHTPSASSSSSTSSSRSSSSCRDLHAGSASSSRSVFRSAVHHRHRRQQRAFQELQHLPSALQDAQQQTEDRRLEAEDEYPQEIGTATTATVPAAAFSRTSSRGRITTGAPMPLNTTKVPSVVSVVDSSRTNAAASRTTAVGLSTALAASHQTQDTHSQRYRHRHQHRRTSMGGLEQKMLHQSASHSSRSRTAATSSITPMRTSLAPLSTLANECSESTPFSGGPSSLRRFTDDFTTSATGAADSDKDGGSGARPGETCDHHFHHVNFGGEKRSSPLQHHRGKRRKDRGERQCFFLDEGYIKFQRQLEKVGETGGAGVGASSLQSRYLFEEVTEQYQMFRELSREEQLGSPYAFLSNYYIPIPVATRLQLLQMYYETDAGVFRWAFGDKLSRFDLPSALSAAREENPAGTLSAGLAGVAGLGSGCGSSSGAADGGGSAASFWTSRWKSSPGKLATMGAATVTRLRELHVGALRRQWENVKHVCVTVAALYRGKGGMCVPLDMPLLTTIQQCFGLRNEQALDYATAAFGFEHRLETRLFEHLHNFSEYGVICSIIASLWCDSSGYFLRQTFCDGCRRLGRLLDEYRILSELHSIVFGETMRPRWQVQLDEVQRVITTSSHVDKNAMASATAAVPATSPATAGISTGGGVATPTTMTCGAPLPSSASPAGVGSGYFGSAFGGNGHAGGAAGVAAPEAGNASTFTGAGGSAVGGAAGTNNVHSPFSGNGQYSRPFLMEFPSLMKHLFRVCVALSCSGGVNDGLDIFFTRIYSYLELLSSRTAPAIVSRMVNAAAAGSSAMAGAASALGVVSPTSAVPGQLGVSTCGSETTPGFASSAAASGRSPLPRYGDRVRSDEDLSHATADSGATMAPPAASTSMPPGAPSSWTTVKSGGTSLSRPLRSGLTRILSSGHLSRQVSGRGCDHADAASLSLGTSAANTLAPAGGSGCVDEDLTGSASFSCAVSTVVNTSLFQPVSVLLPLTAAIAAHNGSTMGSFVSSPLLTRTGSRCFASEEELTNGDAHGGDRHGEEFAQPAAGAARASGCSSPNSGGGFFSAAPQPGPASAAHVPSHVSDMVLKVIDKRYLRELCMLLAALPCAWRQLTVLTRDDHLATDKAVSDLMMALKAITQVLMASDDFQ</sequence>
<feature type="region of interest" description="Disordered" evidence="1">
    <location>
        <begin position="108"/>
        <end position="127"/>
    </location>
</feature>
<feature type="region of interest" description="Disordered" evidence="1">
    <location>
        <begin position="143"/>
        <end position="163"/>
    </location>
</feature>
<reference evidence="3" key="2">
    <citation type="journal article" date="2021" name="Sci. Data">
        <title>Chromosome-scale genome sequencing, assembly and annotation of six genomes from subfamily Leishmaniinae.</title>
        <authorList>
            <person name="Almutairi H."/>
            <person name="Urbaniak M.D."/>
            <person name="Bates M.D."/>
            <person name="Jariyapan N."/>
            <person name="Kwakye-Nuako G."/>
            <person name="Thomaz Soccol V."/>
            <person name="Al-Salem W.S."/>
            <person name="Dillon R.J."/>
            <person name="Bates P.A."/>
            <person name="Gatherer D."/>
        </authorList>
    </citation>
    <scope>NUCLEOTIDE SEQUENCE [LARGE SCALE GENOMIC DNA]</scope>
</reference>
<feature type="compositionally biased region" description="Basic and acidic residues" evidence="1">
    <location>
        <begin position="895"/>
        <end position="906"/>
    </location>
</feature>
<evidence type="ECO:0000256" key="1">
    <source>
        <dbReference type="SAM" id="MobiDB-lite"/>
    </source>
</evidence>
<dbReference type="EMBL" id="JAFEUZ010000033">
    <property type="protein sequence ID" value="KAG5469366.1"/>
    <property type="molecule type" value="Genomic_DNA"/>
</dbReference>
<dbReference type="OrthoDB" id="16955at2759"/>
<feature type="compositionally biased region" description="Polar residues" evidence="1">
    <location>
        <begin position="933"/>
        <end position="944"/>
    </location>
</feature>
<accession>A0A836G764</accession>
<name>A0A836G764_9TRYP</name>
<feature type="region of interest" description="Disordered" evidence="1">
    <location>
        <begin position="1062"/>
        <end position="1091"/>
    </location>
</feature>
<reference evidence="3" key="1">
    <citation type="journal article" date="2021" name="Microbiol. Resour. Announc.">
        <title>LGAAP: Leishmaniinae Genome Assembly and Annotation Pipeline.</title>
        <authorList>
            <person name="Almutairi H."/>
            <person name="Urbaniak M.D."/>
            <person name="Bates M.D."/>
            <person name="Jariyapan N."/>
            <person name="Kwakye-Nuako G."/>
            <person name="Thomaz-Soccol V."/>
            <person name="Al-Salem W.S."/>
            <person name="Dillon R.J."/>
            <person name="Bates P.A."/>
            <person name="Gatherer D."/>
        </authorList>
    </citation>
    <scope>NUCLEOTIDE SEQUENCE [LARGE SCALE GENOMIC DNA]</scope>
</reference>
<dbReference type="GO" id="GO:0005634">
    <property type="term" value="C:nucleus"/>
    <property type="evidence" value="ECO:0007669"/>
    <property type="project" value="TreeGrafter"/>
</dbReference>
<feature type="region of interest" description="Disordered" evidence="1">
    <location>
        <begin position="229"/>
        <end position="252"/>
    </location>
</feature>
<evidence type="ECO:0000313" key="2">
    <source>
        <dbReference type="EMBL" id="KAG5469366.1"/>
    </source>
</evidence>
<feature type="region of interest" description="Disordered" evidence="1">
    <location>
        <begin position="288"/>
        <end position="338"/>
    </location>
</feature>
<keyword evidence="3" id="KW-1185">Reference proteome</keyword>
<feature type="compositionally biased region" description="Low complexity" evidence="1">
    <location>
        <begin position="233"/>
        <end position="247"/>
    </location>
</feature>
<dbReference type="GeneID" id="92512676"/>
<dbReference type="Proteomes" id="UP000673552">
    <property type="component" value="Unassembled WGS sequence"/>
</dbReference>
<feature type="compositionally biased region" description="Low complexity" evidence="1">
    <location>
        <begin position="56"/>
        <end position="71"/>
    </location>
</feature>
<dbReference type="InterPro" id="IPR008614">
    <property type="entry name" value="FIBP"/>
</dbReference>
<organism evidence="2 3">
    <name type="scientific">Leishmania martiniquensis</name>
    <dbReference type="NCBI Taxonomy" id="1580590"/>
    <lineage>
        <taxon>Eukaryota</taxon>
        <taxon>Discoba</taxon>
        <taxon>Euglenozoa</taxon>
        <taxon>Kinetoplastea</taxon>
        <taxon>Metakinetoplastina</taxon>
        <taxon>Trypanosomatida</taxon>
        <taxon>Trypanosomatidae</taxon>
        <taxon>Leishmaniinae</taxon>
        <taxon>Leishmania</taxon>
    </lineage>
</organism>
<feature type="compositionally biased region" description="Low complexity" evidence="1">
    <location>
        <begin position="912"/>
        <end position="932"/>
    </location>
</feature>
<gene>
    <name evidence="2" type="ORF">LSCM1_02583</name>
</gene>
<feature type="compositionally biased region" description="Low complexity" evidence="1">
    <location>
        <begin position="1079"/>
        <end position="1088"/>
    </location>
</feature>
<dbReference type="AlphaFoldDB" id="A0A836G764"/>
<comment type="caution">
    <text evidence="2">The sequence shown here is derived from an EMBL/GenBank/DDBJ whole genome shotgun (WGS) entry which is preliminary data.</text>
</comment>
<evidence type="ECO:0000313" key="3">
    <source>
        <dbReference type="Proteomes" id="UP000673552"/>
    </source>
</evidence>